<sequence length="53" mass="5912">SLGIRVGVFENRKLENKTHRGRSLIEAASSKTKRVAKPEQELIPVSPADLVER</sequence>
<name>A0AA38CRC8_TAXCH</name>
<protein>
    <submittedName>
        <fullName evidence="1">Uncharacterized protein</fullName>
    </submittedName>
</protein>
<reference evidence="1 2" key="1">
    <citation type="journal article" date="2021" name="Nat. Plants">
        <title>The Taxus genome provides insights into paclitaxel biosynthesis.</title>
        <authorList>
            <person name="Xiong X."/>
            <person name="Gou J."/>
            <person name="Liao Q."/>
            <person name="Li Y."/>
            <person name="Zhou Q."/>
            <person name="Bi G."/>
            <person name="Li C."/>
            <person name="Du R."/>
            <person name="Wang X."/>
            <person name="Sun T."/>
            <person name="Guo L."/>
            <person name="Liang H."/>
            <person name="Lu P."/>
            <person name="Wu Y."/>
            <person name="Zhang Z."/>
            <person name="Ro D.K."/>
            <person name="Shang Y."/>
            <person name="Huang S."/>
            <person name="Yan J."/>
        </authorList>
    </citation>
    <scope>NUCLEOTIDE SEQUENCE [LARGE SCALE GENOMIC DNA]</scope>
    <source>
        <strain evidence="1">Ta-2019</strain>
    </source>
</reference>
<accession>A0AA38CRC8</accession>
<dbReference type="Proteomes" id="UP000824469">
    <property type="component" value="Unassembled WGS sequence"/>
</dbReference>
<gene>
    <name evidence="1" type="ORF">KI387_014050</name>
</gene>
<evidence type="ECO:0000313" key="2">
    <source>
        <dbReference type="Proteomes" id="UP000824469"/>
    </source>
</evidence>
<dbReference type="EMBL" id="JAHRHJ020000009">
    <property type="protein sequence ID" value="KAH9302467.1"/>
    <property type="molecule type" value="Genomic_DNA"/>
</dbReference>
<evidence type="ECO:0000313" key="1">
    <source>
        <dbReference type="EMBL" id="KAH9302467.1"/>
    </source>
</evidence>
<proteinExistence type="predicted"/>
<feature type="non-terminal residue" evidence="1">
    <location>
        <position position="53"/>
    </location>
</feature>
<keyword evidence="2" id="KW-1185">Reference proteome</keyword>
<organism evidence="1 2">
    <name type="scientific">Taxus chinensis</name>
    <name type="common">Chinese yew</name>
    <name type="synonym">Taxus wallichiana var. chinensis</name>
    <dbReference type="NCBI Taxonomy" id="29808"/>
    <lineage>
        <taxon>Eukaryota</taxon>
        <taxon>Viridiplantae</taxon>
        <taxon>Streptophyta</taxon>
        <taxon>Embryophyta</taxon>
        <taxon>Tracheophyta</taxon>
        <taxon>Spermatophyta</taxon>
        <taxon>Pinopsida</taxon>
        <taxon>Pinidae</taxon>
        <taxon>Conifers II</taxon>
        <taxon>Cupressales</taxon>
        <taxon>Taxaceae</taxon>
        <taxon>Taxus</taxon>
    </lineage>
</organism>
<dbReference type="AlphaFoldDB" id="A0AA38CRC8"/>
<comment type="caution">
    <text evidence="1">The sequence shown here is derived from an EMBL/GenBank/DDBJ whole genome shotgun (WGS) entry which is preliminary data.</text>
</comment>
<feature type="non-terminal residue" evidence="1">
    <location>
        <position position="1"/>
    </location>
</feature>